<accession>A0A1H8TGK5</accession>
<protein>
    <submittedName>
        <fullName evidence="1">Uncharacterized protein</fullName>
    </submittedName>
</protein>
<name>A0A1H8TGK5_9EURY</name>
<sequence>MAGDAERPAGTVSIHLYGEMAFFRMMPDAALLRDSTQILLPEEALDGLREELEHRFTLTIRSEEQGVRIVGSPVEIKEASAYLSRNGISVQ</sequence>
<dbReference type="EMBL" id="FOCX01000022">
    <property type="protein sequence ID" value="SEO89638.1"/>
    <property type="molecule type" value="Genomic_DNA"/>
</dbReference>
<organism evidence="1 2">
    <name type="scientific">Halorientalis persicus</name>
    <dbReference type="NCBI Taxonomy" id="1367881"/>
    <lineage>
        <taxon>Archaea</taxon>
        <taxon>Methanobacteriati</taxon>
        <taxon>Methanobacteriota</taxon>
        <taxon>Stenosarchaea group</taxon>
        <taxon>Halobacteria</taxon>
        <taxon>Halobacteriales</taxon>
        <taxon>Haloarculaceae</taxon>
        <taxon>Halorientalis</taxon>
    </lineage>
</organism>
<dbReference type="AlphaFoldDB" id="A0A1H8TGK5"/>
<gene>
    <name evidence="1" type="ORF">SAMN05216388_102239</name>
</gene>
<dbReference type="Proteomes" id="UP000198775">
    <property type="component" value="Unassembled WGS sequence"/>
</dbReference>
<dbReference type="Pfam" id="PF24397">
    <property type="entry name" value="VNG_1110C"/>
    <property type="match status" value="1"/>
</dbReference>
<evidence type="ECO:0000313" key="1">
    <source>
        <dbReference type="EMBL" id="SEO89638.1"/>
    </source>
</evidence>
<reference evidence="2" key="1">
    <citation type="submission" date="2016-10" db="EMBL/GenBank/DDBJ databases">
        <authorList>
            <person name="Varghese N."/>
            <person name="Submissions S."/>
        </authorList>
    </citation>
    <scope>NUCLEOTIDE SEQUENCE [LARGE SCALE GENOMIC DNA]</scope>
    <source>
        <strain evidence="2">IBRC-M 10043</strain>
    </source>
</reference>
<proteinExistence type="predicted"/>
<dbReference type="InterPro" id="IPR056231">
    <property type="entry name" value="VNG_1110C-like"/>
</dbReference>
<evidence type="ECO:0000313" key="2">
    <source>
        <dbReference type="Proteomes" id="UP000198775"/>
    </source>
</evidence>
<keyword evidence="2" id="KW-1185">Reference proteome</keyword>